<organism evidence="2 3">
    <name type="scientific">Peptoniphilus koenoeneniae</name>
    <dbReference type="NCBI Taxonomy" id="507751"/>
    <lineage>
        <taxon>Bacteria</taxon>
        <taxon>Bacillati</taxon>
        <taxon>Bacillota</taxon>
        <taxon>Tissierellia</taxon>
        <taxon>Tissierellales</taxon>
        <taxon>Peptoniphilaceae</taxon>
        <taxon>Peptoniphilus</taxon>
    </lineage>
</organism>
<proteinExistence type="predicted"/>
<accession>A0ABU0AT39</accession>
<feature type="transmembrane region" description="Helical" evidence="1">
    <location>
        <begin position="6"/>
        <end position="26"/>
    </location>
</feature>
<comment type="caution">
    <text evidence="2">The sequence shown here is derived from an EMBL/GenBank/DDBJ whole genome shotgun (WGS) entry which is preliminary data.</text>
</comment>
<keyword evidence="1" id="KW-0812">Transmembrane</keyword>
<reference evidence="2 3" key="1">
    <citation type="submission" date="2023-07" db="EMBL/GenBank/DDBJ databases">
        <title>Genomic Encyclopedia of Type Strains, Phase IV (KMG-IV): sequencing the most valuable type-strain genomes for metagenomic binning, comparative biology and taxonomic classification.</title>
        <authorList>
            <person name="Goeker M."/>
        </authorList>
    </citation>
    <scope>NUCLEOTIDE SEQUENCE [LARGE SCALE GENOMIC DNA]</scope>
    <source>
        <strain evidence="2 3">DSM 22616</strain>
    </source>
</reference>
<dbReference type="RefSeq" id="WP_307494831.1">
    <property type="nucleotide sequence ID" value="NZ_JAUSTN010000001.1"/>
</dbReference>
<keyword evidence="1" id="KW-1133">Transmembrane helix</keyword>
<evidence type="ECO:0000313" key="2">
    <source>
        <dbReference type="EMBL" id="MDQ0274185.1"/>
    </source>
</evidence>
<dbReference type="EMBL" id="JAUSTN010000001">
    <property type="protein sequence ID" value="MDQ0274185.1"/>
    <property type="molecule type" value="Genomic_DNA"/>
</dbReference>
<name>A0ABU0AT39_9FIRM</name>
<dbReference type="Proteomes" id="UP001236559">
    <property type="component" value="Unassembled WGS sequence"/>
</dbReference>
<protein>
    <submittedName>
        <fullName evidence="2">Type II secretory pathway pseudopilin PulG</fullName>
    </submittedName>
</protein>
<keyword evidence="1" id="KW-0472">Membrane</keyword>
<gene>
    <name evidence="2" type="ORF">J2S72_000181</name>
</gene>
<evidence type="ECO:0000313" key="3">
    <source>
        <dbReference type="Proteomes" id="UP001236559"/>
    </source>
</evidence>
<sequence>MNKKGFLLITTLFTIAIISIIGLFVLNLTSNSIEISANLEDKLQAEYVSESVINILFAEHKEELNKKMESIMATKDKKIIIDDINLKEFFDAEYEIELKYIKAYKVEDFLLKVNSKYKGIWDSASAKGSIVNKIYLNENGVSSKDIDRSQMEFFESEISKIKTKELRNFEITEDSVLISNGLKNELYFKKDFENQASPYFVWYSYEIITLKINADLETVNKAEMTGYIINNGKITGDGIKAVGVFIEDKSSDIQADVEVRGDLIDIYDKKNVNLKYEFNRIKIHRENLPNYIDLNIKTITKSDLDF</sequence>
<evidence type="ECO:0000256" key="1">
    <source>
        <dbReference type="SAM" id="Phobius"/>
    </source>
</evidence>
<keyword evidence="3" id="KW-1185">Reference proteome</keyword>